<comment type="cofactor">
    <cofactor evidence="1">
        <name>Zn(2+)</name>
        <dbReference type="ChEBI" id="CHEBI:29105"/>
    </cofactor>
</comment>
<dbReference type="InterPro" id="IPR026591">
    <property type="entry name" value="Sirtuin_cat_small_dom_sf"/>
</dbReference>
<reference evidence="9" key="1">
    <citation type="submission" date="2011-02" db="EMBL/GenBank/DDBJ databases">
        <title>The Genome Sequence of Capsaspora owczarzaki ATCC 30864.</title>
        <authorList>
            <person name="Russ C."/>
            <person name="Cuomo C."/>
            <person name="Burger G."/>
            <person name="Gray M.W."/>
            <person name="Holland P.W.H."/>
            <person name="King N."/>
            <person name="Lang F.B.F."/>
            <person name="Roger A.J."/>
            <person name="Ruiz-Trillo I."/>
            <person name="Young S.K."/>
            <person name="Zeng Q."/>
            <person name="Gargeya S."/>
            <person name="Alvarado L."/>
            <person name="Berlin A."/>
            <person name="Chapman S.B."/>
            <person name="Chen Z."/>
            <person name="Freedman E."/>
            <person name="Gellesch M."/>
            <person name="Goldberg J."/>
            <person name="Griggs A."/>
            <person name="Gujja S."/>
            <person name="Heilman E."/>
            <person name="Heiman D."/>
            <person name="Howarth C."/>
            <person name="Mehta T."/>
            <person name="Neiman D."/>
            <person name="Pearson M."/>
            <person name="Roberts A."/>
            <person name="Saif S."/>
            <person name="Shea T."/>
            <person name="Shenoy N."/>
            <person name="Sisk P."/>
            <person name="Stolte C."/>
            <person name="Sykes S."/>
            <person name="White J."/>
            <person name="Yandava C."/>
            <person name="Haas B."/>
            <person name="Nusbaum C."/>
            <person name="Birren B."/>
        </authorList>
    </citation>
    <scope>NUCLEOTIDE SEQUENCE</scope>
    <source>
        <strain evidence="9">ATCC 30864</strain>
    </source>
</reference>
<protein>
    <submittedName>
        <fullName evidence="8">Zinc finger protein</fullName>
    </submittedName>
</protein>
<dbReference type="eggNOG" id="KOG2682">
    <property type="taxonomic scope" value="Eukaryota"/>
</dbReference>
<name>A0A0D2X2H4_CAPO3</name>
<keyword evidence="9" id="KW-1185">Reference proteome</keyword>
<dbReference type="PROSITE" id="PS50305">
    <property type="entry name" value="SIRTUIN"/>
    <property type="match status" value="1"/>
</dbReference>
<evidence type="ECO:0000313" key="8">
    <source>
        <dbReference type="EMBL" id="KJE92564.1"/>
    </source>
</evidence>
<feature type="binding site" evidence="6">
    <location>
        <position position="232"/>
    </location>
    <ligand>
        <name>Zn(2+)</name>
        <dbReference type="ChEBI" id="CHEBI:29105"/>
    </ligand>
</feature>
<dbReference type="Gene3D" id="3.40.50.1220">
    <property type="entry name" value="TPP-binding domain"/>
    <property type="match status" value="1"/>
</dbReference>
<evidence type="ECO:0000256" key="4">
    <source>
        <dbReference type="ARBA" id="ARBA00022833"/>
    </source>
</evidence>
<dbReference type="SUPFAM" id="SSF52467">
    <property type="entry name" value="DHS-like NAD/FAD-binding domain"/>
    <property type="match status" value="1"/>
</dbReference>
<keyword evidence="3 6" id="KW-0479">Metal-binding</keyword>
<dbReference type="AlphaFoldDB" id="A0A0D2X2H4"/>
<dbReference type="PhylomeDB" id="A0A0D2X2H4"/>
<keyword evidence="4 6" id="KW-0862">Zinc</keyword>
<feature type="active site" description="Proton acceptor" evidence="6">
    <location>
        <position position="219"/>
    </location>
</feature>
<dbReference type="Pfam" id="PF02146">
    <property type="entry name" value="SIR2"/>
    <property type="match status" value="1"/>
</dbReference>
<dbReference type="RefSeq" id="XP_004348413.1">
    <property type="nucleotide sequence ID" value="XM_004348363.2"/>
</dbReference>
<organism evidence="8 9">
    <name type="scientific">Capsaspora owczarzaki (strain ATCC 30864)</name>
    <dbReference type="NCBI Taxonomy" id="595528"/>
    <lineage>
        <taxon>Eukaryota</taxon>
        <taxon>Filasterea</taxon>
        <taxon>Capsaspora</taxon>
    </lineage>
</organism>
<evidence type="ECO:0000256" key="5">
    <source>
        <dbReference type="ARBA" id="ARBA00023027"/>
    </source>
</evidence>
<dbReference type="Proteomes" id="UP000008743">
    <property type="component" value="Unassembled WGS sequence"/>
</dbReference>
<dbReference type="GO" id="GO:0070403">
    <property type="term" value="F:NAD+ binding"/>
    <property type="evidence" value="ECO:0007669"/>
    <property type="project" value="InterPro"/>
</dbReference>
<feature type="binding site" evidence="6">
    <location>
        <position position="256"/>
    </location>
    <ligand>
        <name>Zn(2+)</name>
        <dbReference type="ChEBI" id="CHEBI:29105"/>
    </ligand>
</feature>
<dbReference type="GO" id="GO:0005634">
    <property type="term" value="C:nucleus"/>
    <property type="evidence" value="ECO:0007669"/>
    <property type="project" value="TreeGrafter"/>
</dbReference>
<accession>A0A0D2X2H4</accession>
<dbReference type="GO" id="GO:0046872">
    <property type="term" value="F:metal ion binding"/>
    <property type="evidence" value="ECO:0007669"/>
    <property type="project" value="UniProtKB-KW"/>
</dbReference>
<gene>
    <name evidence="8" type="ORF">CAOG_003508</name>
</gene>
<evidence type="ECO:0000256" key="1">
    <source>
        <dbReference type="ARBA" id="ARBA00001947"/>
    </source>
</evidence>
<dbReference type="EMBL" id="KE346364">
    <property type="protein sequence ID" value="KJE92564.1"/>
    <property type="molecule type" value="Genomic_DNA"/>
</dbReference>
<dbReference type="OrthoDB" id="420264at2759"/>
<dbReference type="FunCoup" id="A0A0D2X2H4">
    <property type="interactions" value="179"/>
</dbReference>
<keyword evidence="5" id="KW-0520">NAD</keyword>
<dbReference type="CDD" id="cd01408">
    <property type="entry name" value="SIRT1"/>
    <property type="match status" value="1"/>
</dbReference>
<evidence type="ECO:0000256" key="2">
    <source>
        <dbReference type="ARBA" id="ARBA00022679"/>
    </source>
</evidence>
<dbReference type="GO" id="GO:0017136">
    <property type="term" value="F:histone deacetylase activity, NAD-dependent"/>
    <property type="evidence" value="ECO:0007669"/>
    <property type="project" value="TreeGrafter"/>
</dbReference>
<dbReference type="InterPro" id="IPR003000">
    <property type="entry name" value="Sirtuin"/>
</dbReference>
<dbReference type="PANTHER" id="PTHR11085">
    <property type="entry name" value="NAD-DEPENDENT PROTEIN DEACYLASE SIRTUIN-5, MITOCHONDRIAL-RELATED"/>
    <property type="match status" value="1"/>
</dbReference>
<dbReference type="InterPro" id="IPR029035">
    <property type="entry name" value="DHS-like_NAD/FAD-binding_dom"/>
</dbReference>
<feature type="binding site" evidence="6">
    <location>
        <position position="227"/>
    </location>
    <ligand>
        <name>Zn(2+)</name>
        <dbReference type="ChEBI" id="CHEBI:29105"/>
    </ligand>
</feature>
<evidence type="ECO:0000256" key="6">
    <source>
        <dbReference type="PROSITE-ProRule" id="PRU00236"/>
    </source>
</evidence>
<evidence type="ECO:0000256" key="3">
    <source>
        <dbReference type="ARBA" id="ARBA00022723"/>
    </source>
</evidence>
<proteinExistence type="predicted"/>
<dbReference type="STRING" id="595528.A0A0D2X2H4"/>
<dbReference type="OMA" id="RCAIADC"/>
<dbReference type="InParanoid" id="A0A0D2X2H4"/>
<dbReference type="InterPro" id="IPR026590">
    <property type="entry name" value="Ssirtuin_cat_dom"/>
</dbReference>
<feature type="binding site" evidence="6">
    <location>
        <position position="253"/>
    </location>
    <ligand>
        <name>Zn(2+)</name>
        <dbReference type="ChEBI" id="CHEBI:29105"/>
    </ligand>
</feature>
<feature type="domain" description="Deacetylase sirtuin-type" evidence="7">
    <location>
        <begin position="89"/>
        <end position="369"/>
    </location>
</feature>
<keyword evidence="2" id="KW-0808">Transferase</keyword>
<sequence>MLSRLRDLFTVQVPVSNLFDSADLSLLPCDPSNHPLNNRVTSPSALHTTAIPSATSATSLSLSSSSGALICESSATHAPMSSSSGRGAPALKSTTLAGVAEFMKTKNCRNVIVMSGAGISTSAGIPDFRSPGTGLYDNLQKYGLPHPQAIFELDYFRKRPEPFFTLARELFPGMFKPTTSHYFVRLLERKGFLLRHYTQNIDTLERVAGIAANKLVEAHGSFSGNHCINPACRKSFDQLWMEDLVFAGKIPRCDKCEDLVKPDIVFFGEKLPDRFHKLVNEDFGACDLLIVAGTSLVVQPFASLIDLVGQRTPRLLINREKVGQADPMERMLGYRGGLDFDSIENVRDVAHLASCDDGFLELARLLGWEQELVSLVRDDHERLAAAAVQTSAQRQARRMSAADHQMAAGETEKAVDTITAALVGMTVAENAAEASHAEEARSATGRHALGGAGSADIALKQTASEIASVVAHAVQAADASEPAAPAPSK</sequence>
<dbReference type="InterPro" id="IPR050134">
    <property type="entry name" value="NAD-dep_sirtuin_deacylases"/>
</dbReference>
<dbReference type="Gene3D" id="3.30.1600.10">
    <property type="entry name" value="SIR2/SIRT2 'Small Domain"/>
    <property type="match status" value="1"/>
</dbReference>
<dbReference type="PANTHER" id="PTHR11085:SF6">
    <property type="entry name" value="NAD-DEPENDENT PROTEIN DEACETYLASE SIRTUIN-2"/>
    <property type="match status" value="1"/>
</dbReference>
<evidence type="ECO:0000259" key="7">
    <source>
        <dbReference type="PROSITE" id="PS50305"/>
    </source>
</evidence>
<evidence type="ECO:0000313" key="9">
    <source>
        <dbReference type="Proteomes" id="UP000008743"/>
    </source>
</evidence>